<evidence type="ECO:0000256" key="1">
    <source>
        <dbReference type="SAM" id="Coils"/>
    </source>
</evidence>
<name>A0AAF0UVD9_SOLVR</name>
<evidence type="ECO:0000313" key="3">
    <source>
        <dbReference type="EMBL" id="WMV53470.1"/>
    </source>
</evidence>
<dbReference type="InterPro" id="IPR004252">
    <property type="entry name" value="Probable_transposase_24"/>
</dbReference>
<keyword evidence="4" id="KW-1185">Reference proteome</keyword>
<organism evidence="3 4">
    <name type="scientific">Solanum verrucosum</name>
    <dbReference type="NCBI Taxonomy" id="315347"/>
    <lineage>
        <taxon>Eukaryota</taxon>
        <taxon>Viridiplantae</taxon>
        <taxon>Streptophyta</taxon>
        <taxon>Embryophyta</taxon>
        <taxon>Tracheophyta</taxon>
        <taxon>Spermatophyta</taxon>
        <taxon>Magnoliopsida</taxon>
        <taxon>eudicotyledons</taxon>
        <taxon>Gunneridae</taxon>
        <taxon>Pentapetalae</taxon>
        <taxon>asterids</taxon>
        <taxon>lamiids</taxon>
        <taxon>Solanales</taxon>
        <taxon>Solanaceae</taxon>
        <taxon>Solanoideae</taxon>
        <taxon>Solaneae</taxon>
        <taxon>Solanum</taxon>
    </lineage>
</organism>
<evidence type="ECO:0000259" key="2">
    <source>
        <dbReference type="Pfam" id="PF13960"/>
    </source>
</evidence>
<keyword evidence="1" id="KW-0175">Coiled coil</keyword>
<accession>A0AAF0UVD9</accession>
<dbReference type="PANTHER" id="PTHR48258">
    <property type="entry name" value="DUF4218 DOMAIN-CONTAINING PROTEIN-RELATED"/>
    <property type="match status" value="1"/>
</dbReference>
<dbReference type="Pfam" id="PF03004">
    <property type="entry name" value="Transposase_24"/>
    <property type="match status" value="1"/>
</dbReference>
<dbReference type="InterPro" id="IPR025452">
    <property type="entry name" value="DUF4218"/>
</dbReference>
<dbReference type="PANTHER" id="PTHR48258:SF8">
    <property type="entry name" value="DUF4216 DOMAIN-CONTAINING PROTEIN"/>
    <property type="match status" value="1"/>
</dbReference>
<proteinExistence type="predicted"/>
<sequence>MGIRKELQPVQDDNRRVHLAKACFSMKPAEKKLFCTVLKNAKLPKGCVSNISRCVEVDEMKISGYKSHDAHFIMHYLLQIAVRKVLPKKVSMALIRLENFFKVISSKVIRRADLDTMQSKIYEIICDFEKIFPPSFFDIMVHLPIHLVNEIKLGGPIHLRWMYSTERNLCFFKGLVRNRFHLEASILEGFVALERVNLCSRYLHAGVKTKFSRYQLEDEQGTETEGGNLSPIFPKFGHPIGREKKSKGNNFHMDLQLCVDIHRYVLLNTGDEKMETFIMEHKIVIDNHSRSNAWIRAQNHSQEFGNWFKEKVKSVEVPEHLRQLAKGPNTAAKRYTAYFINGYRFHTMKRDSQGKTQNYGVTLSATTDSFASARDQNPIDGEVVYYGVIQDIIEIDYWGCFSVVLFKCDWFQDPIVKDVYYARTKVHVDLFDLEEENCPNIGEIFFGEPDNDIGPSNGIPDADVDLRCRQYLVVMKQRESSRIRNKETRATVPAGTLTSLANQKKLLLAKRRKDLLIEKRQRLTDVIEEQDVLESHNPEVGVRIQTDSTNNVVQPVEEQLQLNSTAHKPVGLSNDVVIELSSFLGTLARNATLCPLDIENWKLLDTKQDLWDYTKEKYDIPEIENRWTLKTIQEAWSRRKFDLKTHHFDAYANDQIRMEKKPDDVPTSQFKELLKYWNSEKFQKMSKANSENRKKLKNPHTVGKKSFALLRNDLEKERETNDTPSPKEFFVVTRKRKPNRSYKDTDEDTASKIAAMENIEMQQNEDGNETIDAFASVMGSEHPGRLRLYGRGVTKTTLKGKVGNFEASSNATNDLVKKMEDRMLRMEEKIEEQKEQFDQQKTTMRQEIVEDVITKLQREQNEQSGDESSDEDVT</sequence>
<dbReference type="Pfam" id="PF13960">
    <property type="entry name" value="DUF4218"/>
    <property type="match status" value="1"/>
</dbReference>
<gene>
    <name evidence="3" type="ORF">MTR67_046855</name>
</gene>
<dbReference type="EMBL" id="CP133622">
    <property type="protein sequence ID" value="WMV53470.1"/>
    <property type="molecule type" value="Genomic_DNA"/>
</dbReference>
<dbReference type="AlphaFoldDB" id="A0AAF0UVD9"/>
<feature type="coiled-coil region" evidence="1">
    <location>
        <begin position="809"/>
        <end position="847"/>
    </location>
</feature>
<evidence type="ECO:0000313" key="4">
    <source>
        <dbReference type="Proteomes" id="UP001234989"/>
    </source>
</evidence>
<dbReference type="Proteomes" id="UP001234989">
    <property type="component" value="Chromosome 11"/>
</dbReference>
<feature type="domain" description="DUF4218" evidence="2">
    <location>
        <begin position="104"/>
        <end position="214"/>
    </location>
</feature>
<protein>
    <recommendedName>
        <fullName evidence="2">DUF4218 domain-containing protein</fullName>
    </recommendedName>
</protein>
<reference evidence="3" key="1">
    <citation type="submission" date="2023-08" db="EMBL/GenBank/DDBJ databases">
        <title>A de novo genome assembly of Solanum verrucosum Schlechtendal, a Mexican diploid species geographically isolated from the other diploid A-genome species in potato relatives.</title>
        <authorList>
            <person name="Hosaka K."/>
        </authorList>
    </citation>
    <scope>NUCLEOTIDE SEQUENCE</scope>
    <source>
        <tissue evidence="3">Young leaves</tissue>
    </source>
</reference>